<reference evidence="2" key="2">
    <citation type="submission" date="2020-09" db="EMBL/GenBank/DDBJ databases">
        <authorList>
            <person name="Sun Q."/>
            <person name="Ohkuma M."/>
        </authorList>
    </citation>
    <scope>NUCLEOTIDE SEQUENCE</scope>
    <source>
        <strain evidence="2">JCM 3346</strain>
    </source>
</reference>
<evidence type="ECO:0000313" key="2">
    <source>
        <dbReference type="EMBL" id="GGR16606.1"/>
    </source>
</evidence>
<keyword evidence="1" id="KW-0812">Transmembrane</keyword>
<keyword evidence="1" id="KW-1133">Transmembrane helix</keyword>
<dbReference type="InterPro" id="IPR019681">
    <property type="entry name" value="DUF2530"/>
</dbReference>
<protein>
    <recommendedName>
        <fullName evidence="4">DUF2530 domain-containing protein</fullName>
    </recommendedName>
</protein>
<dbReference type="AlphaFoldDB" id="A0A918FAM8"/>
<dbReference type="Pfam" id="PF10745">
    <property type="entry name" value="DUF2530"/>
    <property type="match status" value="1"/>
</dbReference>
<evidence type="ECO:0008006" key="4">
    <source>
        <dbReference type="Google" id="ProtNLM"/>
    </source>
</evidence>
<feature type="transmembrane region" description="Helical" evidence="1">
    <location>
        <begin position="52"/>
        <end position="75"/>
    </location>
</feature>
<reference evidence="2" key="1">
    <citation type="journal article" date="2014" name="Int. J. Syst. Evol. Microbiol.">
        <title>Complete genome sequence of Corynebacterium casei LMG S-19264T (=DSM 44701T), isolated from a smear-ripened cheese.</title>
        <authorList>
            <consortium name="US DOE Joint Genome Institute (JGI-PGF)"/>
            <person name="Walter F."/>
            <person name="Albersmeier A."/>
            <person name="Kalinowski J."/>
            <person name="Ruckert C."/>
        </authorList>
    </citation>
    <scope>NUCLEOTIDE SEQUENCE</scope>
    <source>
        <strain evidence="2">JCM 3346</strain>
    </source>
</reference>
<name>A0A918FAM8_AGRME</name>
<gene>
    <name evidence="2" type="ORF">GCM10010196_06680</name>
</gene>
<keyword evidence="3" id="KW-1185">Reference proteome</keyword>
<dbReference type="RefSeq" id="WP_189083868.1">
    <property type="nucleotide sequence ID" value="NZ_BMRJ01000001.1"/>
</dbReference>
<organism evidence="2 3">
    <name type="scientific">Agromyces mediolanus</name>
    <name type="common">Corynebacterium mediolanum</name>
    <dbReference type="NCBI Taxonomy" id="41986"/>
    <lineage>
        <taxon>Bacteria</taxon>
        <taxon>Bacillati</taxon>
        <taxon>Actinomycetota</taxon>
        <taxon>Actinomycetes</taxon>
        <taxon>Micrococcales</taxon>
        <taxon>Microbacteriaceae</taxon>
        <taxon>Agromyces</taxon>
    </lineage>
</organism>
<evidence type="ECO:0000313" key="3">
    <source>
        <dbReference type="Proteomes" id="UP000610303"/>
    </source>
</evidence>
<comment type="caution">
    <text evidence="2">The sequence shown here is derived from an EMBL/GenBank/DDBJ whole genome shotgun (WGS) entry which is preliminary data.</text>
</comment>
<sequence length="83" mass="8804">MRLWLAEHERRPDPEPARADARKALLVGTIGWLVALGVVLALGGTIDERASALLVPTTLIGAGLGVAGIVAVQLLRRRQSRSS</sequence>
<feature type="transmembrane region" description="Helical" evidence="1">
    <location>
        <begin position="24"/>
        <end position="46"/>
    </location>
</feature>
<dbReference type="Proteomes" id="UP000610303">
    <property type="component" value="Unassembled WGS sequence"/>
</dbReference>
<evidence type="ECO:0000256" key="1">
    <source>
        <dbReference type="SAM" id="Phobius"/>
    </source>
</evidence>
<proteinExistence type="predicted"/>
<keyword evidence="1" id="KW-0472">Membrane</keyword>
<accession>A0A918FAM8</accession>
<dbReference type="EMBL" id="BMRJ01000001">
    <property type="protein sequence ID" value="GGR16606.1"/>
    <property type="molecule type" value="Genomic_DNA"/>
</dbReference>